<name>I3CL48_9GAMM</name>
<keyword evidence="2" id="KW-0732">Signal</keyword>
<comment type="subcellular location">
    <subcellularLocation>
        <location evidence="1">Cytoplasm</location>
    </subcellularLocation>
</comment>
<dbReference type="AlphaFoldDB" id="I3CL48"/>
<feature type="chain" id="PRO_5003669609" evidence="2">
    <location>
        <begin position="23"/>
        <end position="116"/>
    </location>
</feature>
<dbReference type="PROSITE" id="PS00352">
    <property type="entry name" value="CSD_1"/>
    <property type="match status" value="1"/>
</dbReference>
<sequence>MQRTRFYILMLFGLLLMQVGYAEEAVSATTTKSVNLNNAANSEIQQIGTVKWFDKQSGFGFIIPDAGGEEIFVHFSNIIPSEPNGRRSLSQGQRVAYTTTIVNNEQHLVSVTPLAQ</sequence>
<dbReference type="GO" id="GO:0003676">
    <property type="term" value="F:nucleic acid binding"/>
    <property type="evidence" value="ECO:0007669"/>
    <property type="project" value="InterPro"/>
</dbReference>
<proteinExistence type="predicted"/>
<dbReference type="EMBL" id="JH600070">
    <property type="protein sequence ID" value="EIJ44341.1"/>
    <property type="molecule type" value="Genomic_DNA"/>
</dbReference>
<dbReference type="PANTHER" id="PTHR46565:SF20">
    <property type="entry name" value="COLD SHOCK DOMAIN-CONTAINING PROTEIN 4"/>
    <property type="match status" value="1"/>
</dbReference>
<evidence type="ECO:0000256" key="2">
    <source>
        <dbReference type="SAM" id="SignalP"/>
    </source>
</evidence>
<accession>I3CL48</accession>
<dbReference type="SMART" id="SM00357">
    <property type="entry name" value="CSP"/>
    <property type="match status" value="1"/>
</dbReference>
<dbReference type="PROSITE" id="PS51857">
    <property type="entry name" value="CSD_2"/>
    <property type="match status" value="1"/>
</dbReference>
<dbReference type="RefSeq" id="WP_002692332.1">
    <property type="nucleotide sequence ID" value="NZ_JH600070.1"/>
</dbReference>
<evidence type="ECO:0000259" key="3">
    <source>
        <dbReference type="PROSITE" id="PS51857"/>
    </source>
</evidence>
<dbReference type="Gene3D" id="2.40.50.140">
    <property type="entry name" value="Nucleic acid-binding proteins"/>
    <property type="match status" value="1"/>
</dbReference>
<gene>
    <name evidence="4" type="ORF">BegalDRAFT_3533</name>
</gene>
<dbReference type="eggNOG" id="COG1278">
    <property type="taxonomic scope" value="Bacteria"/>
</dbReference>
<dbReference type="InterPro" id="IPR002059">
    <property type="entry name" value="CSP_DNA-bd"/>
</dbReference>
<evidence type="ECO:0000256" key="1">
    <source>
        <dbReference type="RuleBase" id="RU000408"/>
    </source>
</evidence>
<dbReference type="SUPFAM" id="SSF50249">
    <property type="entry name" value="Nucleic acid-binding proteins"/>
    <property type="match status" value="1"/>
</dbReference>
<dbReference type="STRING" id="395493.BegalDRAFT_3533"/>
<feature type="domain" description="CSD" evidence="3">
    <location>
        <begin position="45"/>
        <end position="113"/>
    </location>
</feature>
<dbReference type="GO" id="GO:0005829">
    <property type="term" value="C:cytosol"/>
    <property type="evidence" value="ECO:0007669"/>
    <property type="project" value="UniProtKB-ARBA"/>
</dbReference>
<dbReference type="InterPro" id="IPR011129">
    <property type="entry name" value="CSD"/>
</dbReference>
<feature type="signal peptide" evidence="2">
    <location>
        <begin position="1"/>
        <end position="22"/>
    </location>
</feature>
<dbReference type="Pfam" id="PF00313">
    <property type="entry name" value="CSD"/>
    <property type="match status" value="1"/>
</dbReference>
<evidence type="ECO:0000313" key="4">
    <source>
        <dbReference type="EMBL" id="EIJ44341.1"/>
    </source>
</evidence>
<reference evidence="4 5" key="1">
    <citation type="submission" date="2011-11" db="EMBL/GenBank/DDBJ databases">
        <title>Improved High-Quality Draft sequence of Beggiatoa alba B18lD.</title>
        <authorList>
            <consortium name="US DOE Joint Genome Institute"/>
            <person name="Lucas S."/>
            <person name="Han J."/>
            <person name="Lapidus A."/>
            <person name="Cheng J.-F."/>
            <person name="Goodwin L."/>
            <person name="Pitluck S."/>
            <person name="Peters L."/>
            <person name="Mikhailova N."/>
            <person name="Held B."/>
            <person name="Detter J.C."/>
            <person name="Han C."/>
            <person name="Tapia R."/>
            <person name="Land M."/>
            <person name="Hauser L."/>
            <person name="Kyrpides N."/>
            <person name="Ivanova N."/>
            <person name="Pagani I."/>
            <person name="Samuel K."/>
            <person name="Teske A."/>
            <person name="Mueller J."/>
            <person name="Woyke T."/>
        </authorList>
    </citation>
    <scope>NUCLEOTIDE SEQUENCE [LARGE SCALE GENOMIC DNA]</scope>
    <source>
        <strain evidence="4 5">B18LD</strain>
    </source>
</reference>
<evidence type="ECO:0000313" key="5">
    <source>
        <dbReference type="Proteomes" id="UP000005744"/>
    </source>
</evidence>
<dbReference type="CDD" id="cd04458">
    <property type="entry name" value="CSP_CDS"/>
    <property type="match status" value="1"/>
</dbReference>
<dbReference type="InterPro" id="IPR019844">
    <property type="entry name" value="CSD_CS"/>
</dbReference>
<keyword evidence="5" id="KW-1185">Reference proteome</keyword>
<dbReference type="InterPro" id="IPR012340">
    <property type="entry name" value="NA-bd_OB-fold"/>
</dbReference>
<dbReference type="HOGENOM" id="CLU_2092004_0_0_6"/>
<organism evidence="4 5">
    <name type="scientific">Beggiatoa alba B18LD</name>
    <dbReference type="NCBI Taxonomy" id="395493"/>
    <lineage>
        <taxon>Bacteria</taxon>
        <taxon>Pseudomonadati</taxon>
        <taxon>Pseudomonadota</taxon>
        <taxon>Gammaproteobacteria</taxon>
        <taxon>Thiotrichales</taxon>
        <taxon>Thiotrichaceae</taxon>
        <taxon>Beggiatoa</taxon>
    </lineage>
</organism>
<dbReference type="Proteomes" id="UP000005744">
    <property type="component" value="Unassembled WGS sequence"/>
</dbReference>
<protein>
    <submittedName>
        <fullName evidence="4">Cold shock protein</fullName>
    </submittedName>
</protein>
<dbReference type="PRINTS" id="PR00050">
    <property type="entry name" value="COLDSHOCK"/>
</dbReference>
<dbReference type="PANTHER" id="PTHR46565">
    <property type="entry name" value="COLD SHOCK DOMAIN PROTEIN 2"/>
    <property type="match status" value="1"/>
</dbReference>